<organism evidence="2 3">
    <name type="scientific">Nyssa sinensis</name>
    <dbReference type="NCBI Taxonomy" id="561372"/>
    <lineage>
        <taxon>Eukaryota</taxon>
        <taxon>Viridiplantae</taxon>
        <taxon>Streptophyta</taxon>
        <taxon>Embryophyta</taxon>
        <taxon>Tracheophyta</taxon>
        <taxon>Spermatophyta</taxon>
        <taxon>Magnoliopsida</taxon>
        <taxon>eudicotyledons</taxon>
        <taxon>Gunneridae</taxon>
        <taxon>Pentapetalae</taxon>
        <taxon>asterids</taxon>
        <taxon>Cornales</taxon>
        <taxon>Nyssaceae</taxon>
        <taxon>Nyssa</taxon>
    </lineage>
</organism>
<evidence type="ECO:0000256" key="1">
    <source>
        <dbReference type="SAM" id="MobiDB-lite"/>
    </source>
</evidence>
<feature type="region of interest" description="Disordered" evidence="1">
    <location>
        <begin position="126"/>
        <end position="194"/>
    </location>
</feature>
<feature type="region of interest" description="Disordered" evidence="1">
    <location>
        <begin position="210"/>
        <end position="316"/>
    </location>
</feature>
<dbReference type="EMBL" id="CM018037">
    <property type="protein sequence ID" value="KAA8538919.1"/>
    <property type="molecule type" value="Genomic_DNA"/>
</dbReference>
<reference evidence="2 3" key="1">
    <citation type="submission" date="2019-09" db="EMBL/GenBank/DDBJ databases">
        <title>A chromosome-level genome assembly of the Chinese tupelo Nyssa sinensis.</title>
        <authorList>
            <person name="Yang X."/>
            <person name="Kang M."/>
            <person name="Yang Y."/>
            <person name="Xiong H."/>
            <person name="Wang M."/>
            <person name="Zhang Z."/>
            <person name="Wang Z."/>
            <person name="Wu H."/>
            <person name="Ma T."/>
            <person name="Liu J."/>
            <person name="Xi Z."/>
        </authorList>
    </citation>
    <scope>NUCLEOTIDE SEQUENCE [LARGE SCALE GENOMIC DNA]</scope>
    <source>
        <strain evidence="2">J267</strain>
        <tissue evidence="2">Leaf</tissue>
    </source>
</reference>
<keyword evidence="3" id="KW-1185">Reference proteome</keyword>
<dbReference type="AlphaFoldDB" id="A0A5J5B8A4"/>
<name>A0A5J5B8A4_9ASTE</name>
<proteinExistence type="predicted"/>
<dbReference type="Proteomes" id="UP000325577">
    <property type="component" value="Linkage Group LG14"/>
</dbReference>
<evidence type="ECO:0000313" key="3">
    <source>
        <dbReference type="Proteomes" id="UP000325577"/>
    </source>
</evidence>
<gene>
    <name evidence="2" type="ORF">F0562_025611</name>
</gene>
<sequence>MVYCISSRAFSHFCLERIKFWDIPNRFVVIPSKSCEGGVSPLWTKFWKETLEDFRAFPQGDAQEVAIDFIFKGDNSLRCLAPRKAKDWGGYSQPAYLGKVAQLAEFAATEAECLKSKPVPSAKAAGAQVPPKIILKTKRPQLPVKQKSIRIQEPSESEPPKAKNSRTDGVSQSKGKEPLYPPPPPSQVDPLASLSDQAKIDFLSALLSRVQSSKSNKGAPQVDVAEAYPRKRRLPSSTPKPPRKKAKAKRAEVPPKIVIPEAEGVLETVPSEPQAGVGDSIEGLADDIEEGNLPSSSPIAHPSDAPARASIFAHHG</sequence>
<protein>
    <submittedName>
        <fullName evidence="2">Uncharacterized protein</fullName>
    </submittedName>
</protein>
<accession>A0A5J5B8A4</accession>
<evidence type="ECO:0000313" key="2">
    <source>
        <dbReference type="EMBL" id="KAA8538919.1"/>
    </source>
</evidence>